<dbReference type="InterPro" id="IPR016152">
    <property type="entry name" value="PTrfase/Anion_transptr"/>
</dbReference>
<gene>
    <name evidence="3" type="ORF">A3Q56_03647</name>
</gene>
<dbReference type="EMBL" id="LWCA01000423">
    <property type="protein sequence ID" value="OAF68570.1"/>
    <property type="molecule type" value="Genomic_DNA"/>
</dbReference>
<dbReference type="GO" id="GO:0008509">
    <property type="term" value="F:monoatomic anion transmembrane transporter activity"/>
    <property type="evidence" value="ECO:0007669"/>
    <property type="project" value="InterPro"/>
</dbReference>
<feature type="region of interest" description="Disordered" evidence="1">
    <location>
        <begin position="193"/>
        <end position="222"/>
    </location>
</feature>
<accession>A0A177B343</accession>
<dbReference type="SUPFAM" id="SSF55804">
    <property type="entry name" value="Phoshotransferase/anion transport protein"/>
    <property type="match status" value="1"/>
</dbReference>
<dbReference type="GO" id="GO:0005886">
    <property type="term" value="C:plasma membrane"/>
    <property type="evidence" value="ECO:0007669"/>
    <property type="project" value="TreeGrafter"/>
</dbReference>
<dbReference type="Pfam" id="PF07565">
    <property type="entry name" value="Band_3_cyto"/>
    <property type="match status" value="1"/>
</dbReference>
<dbReference type="InterPro" id="IPR013769">
    <property type="entry name" value="Band3_cytoplasmic_dom"/>
</dbReference>
<dbReference type="InterPro" id="IPR003024">
    <property type="entry name" value="Na/HCO3_transpt"/>
</dbReference>
<dbReference type="InterPro" id="IPR003020">
    <property type="entry name" value="HCO3_transpt_euk"/>
</dbReference>
<dbReference type="GO" id="GO:0005452">
    <property type="term" value="F:solute:inorganic anion antiporter activity"/>
    <property type="evidence" value="ECO:0007669"/>
    <property type="project" value="InterPro"/>
</dbReference>
<dbReference type="OrthoDB" id="1735926at2759"/>
<reference evidence="3 4" key="1">
    <citation type="submission" date="2016-04" db="EMBL/GenBank/DDBJ databases">
        <title>The genome of Intoshia linei affirms orthonectids as highly simplified spiralians.</title>
        <authorList>
            <person name="Mikhailov K.V."/>
            <person name="Slusarev G.S."/>
            <person name="Nikitin M.A."/>
            <person name="Logacheva M.D."/>
            <person name="Penin A."/>
            <person name="Aleoshin V."/>
            <person name="Panchin Y.V."/>
        </authorList>
    </citation>
    <scope>NUCLEOTIDE SEQUENCE [LARGE SCALE GENOMIC DNA]</scope>
    <source>
        <strain evidence="3">Intl2013</strain>
        <tissue evidence="3">Whole animal</tissue>
    </source>
</reference>
<feature type="compositionally biased region" description="Low complexity" evidence="1">
    <location>
        <begin position="206"/>
        <end position="215"/>
    </location>
</feature>
<dbReference type="GO" id="GO:0008510">
    <property type="term" value="F:sodium:bicarbonate symporter activity"/>
    <property type="evidence" value="ECO:0007669"/>
    <property type="project" value="TreeGrafter"/>
</dbReference>
<dbReference type="Proteomes" id="UP000078046">
    <property type="component" value="Unassembled WGS sequence"/>
</dbReference>
<proteinExistence type="predicted"/>
<dbReference type="PRINTS" id="PR01232">
    <property type="entry name" value="NAHCO3TRSPRT"/>
</dbReference>
<evidence type="ECO:0000259" key="2">
    <source>
        <dbReference type="Pfam" id="PF07565"/>
    </source>
</evidence>
<keyword evidence="4" id="KW-1185">Reference proteome</keyword>
<protein>
    <recommendedName>
        <fullName evidence="2">Band 3 cytoplasmic domain-containing protein</fullName>
    </recommendedName>
</protein>
<evidence type="ECO:0000313" key="4">
    <source>
        <dbReference type="Proteomes" id="UP000078046"/>
    </source>
</evidence>
<dbReference type="Gene3D" id="3.40.930.10">
    <property type="entry name" value="Mannitol-specific EII, Chain A"/>
    <property type="match status" value="1"/>
</dbReference>
<dbReference type="PANTHER" id="PTHR11453:SF36">
    <property type="entry name" value="ANION EXCHANGE PROTEIN"/>
    <property type="match status" value="1"/>
</dbReference>
<organism evidence="3 4">
    <name type="scientific">Intoshia linei</name>
    <dbReference type="NCBI Taxonomy" id="1819745"/>
    <lineage>
        <taxon>Eukaryota</taxon>
        <taxon>Metazoa</taxon>
        <taxon>Spiralia</taxon>
        <taxon>Lophotrochozoa</taxon>
        <taxon>Mesozoa</taxon>
        <taxon>Orthonectida</taxon>
        <taxon>Rhopaluridae</taxon>
        <taxon>Intoshia</taxon>
    </lineage>
</organism>
<name>A0A177B343_9BILA</name>
<feature type="domain" description="Band 3 cytoplasmic" evidence="2">
    <location>
        <begin position="4"/>
        <end position="186"/>
    </location>
</feature>
<dbReference type="PANTHER" id="PTHR11453">
    <property type="entry name" value="ANION EXCHANGE PROTEIN"/>
    <property type="match status" value="1"/>
</dbReference>
<sequence length="235" mass="26671">MASNVVALLLSKHRHQYQNEKLNSQINIPFVRLIVDIPRNTKNAHKRSREKSSNFLLNNIIHSESYIKNNQHILKKIPDDAEAANILVGIVNFLEAPFHAFVRLAKGTQMSDLTEVSVPTRFFYLLLGPDDRCRCYHKTGRAISTFMSDDVFHDIAYKATNKNNIMVRIDEFLDQCTVLPPGEYDPNIRIELPSKVPDQKGRKDYSSNLLGNGSSASDGEIKDNTLKSTHRIFCG</sequence>
<dbReference type="AlphaFoldDB" id="A0A177B343"/>
<dbReference type="GO" id="GO:0051453">
    <property type="term" value="P:regulation of intracellular pH"/>
    <property type="evidence" value="ECO:0007669"/>
    <property type="project" value="TreeGrafter"/>
</dbReference>
<evidence type="ECO:0000256" key="1">
    <source>
        <dbReference type="SAM" id="MobiDB-lite"/>
    </source>
</evidence>
<comment type="caution">
    <text evidence="3">The sequence shown here is derived from an EMBL/GenBank/DDBJ whole genome shotgun (WGS) entry which is preliminary data.</text>
</comment>
<evidence type="ECO:0000313" key="3">
    <source>
        <dbReference type="EMBL" id="OAF68570.1"/>
    </source>
</evidence>